<gene>
    <name evidence="2" type="ORF">mes0047</name>
</gene>
<feature type="transmembrane region" description="Helical" evidence="1">
    <location>
        <begin position="130"/>
        <end position="151"/>
    </location>
</feature>
<feature type="transmembrane region" description="Helical" evidence="1">
    <location>
        <begin position="98"/>
        <end position="118"/>
    </location>
</feature>
<feature type="transmembrane region" description="Helical" evidence="1">
    <location>
        <begin position="75"/>
        <end position="92"/>
    </location>
</feature>
<accession>Q1EM05</accession>
<keyword evidence="1" id="KW-0472">Membrane</keyword>
<sequence length="261" mass="29159">MTGGGNLRISRNLVMITLAIWTFSYILGVILTERFVTDQSGYLFSAVSRSLLWPILIVSHFLFLRKIERADFDYVWLLSLYAMFTGWILFSVGGVKGLSLILSIPIVFLSGQFFRLGRTSYGDVIKHIKSGYLGSLSFSFSLVILLTSLSFFYSKETASILLLFLLIIPASLLTHFRADFFSGIIFAWFSFAIGFINIGFANHVAVAGFSLGPIFLLLAIFSCILASEDPSKRVFATVNPREPVDEASLRIETDPDESRLK</sequence>
<feature type="transmembrane region" description="Helical" evidence="1">
    <location>
        <begin position="180"/>
        <end position="200"/>
    </location>
</feature>
<dbReference type="AlphaFoldDB" id="Q1EM05"/>
<feature type="transmembrane region" description="Helical" evidence="1">
    <location>
        <begin position="43"/>
        <end position="63"/>
    </location>
</feature>
<keyword evidence="1" id="KW-1133">Transmembrane helix</keyword>
<feature type="transmembrane region" description="Helical" evidence="1">
    <location>
        <begin position="12"/>
        <end position="31"/>
    </location>
</feature>
<protein>
    <submittedName>
        <fullName evidence="2">Uncharacterized protein</fullName>
    </submittedName>
</protein>
<evidence type="ECO:0000256" key="1">
    <source>
        <dbReference type="SAM" id="Phobius"/>
    </source>
</evidence>
<keyword evidence="1" id="KW-0812">Transmembrane</keyword>
<evidence type="ECO:0000313" key="2">
    <source>
        <dbReference type="EMBL" id="CAJ75737.1"/>
    </source>
</evidence>
<name>Q1EM05_9BACT</name>
<feature type="transmembrane region" description="Helical" evidence="1">
    <location>
        <begin position="157"/>
        <end position="173"/>
    </location>
</feature>
<feature type="transmembrane region" description="Helical" evidence="1">
    <location>
        <begin position="206"/>
        <end position="226"/>
    </location>
</feature>
<proteinExistence type="predicted"/>
<organism evidence="2">
    <name type="scientific">uncultured Thermotogales bacterium</name>
    <dbReference type="NCBI Taxonomy" id="221214"/>
    <lineage>
        <taxon>Bacteria</taxon>
        <taxon>Thermotogati</taxon>
        <taxon>Thermotogota</taxon>
        <taxon>Thermotogae</taxon>
        <taxon>Thermotogales</taxon>
        <taxon>environmental samples</taxon>
    </lineage>
</organism>
<reference evidence="2" key="1">
    <citation type="journal article" date="2006" name="Appl. Environ. Microbiol.">
        <title>Evidence for existence of "mesotogas," members of the order Thermotogales adapted to low-temperature environments.</title>
        <authorList>
            <person name="Nesbo C.L."/>
            <person name="Dlutek M."/>
            <person name="Zhaxybayeva O."/>
            <person name="Doolittle F.W."/>
        </authorList>
    </citation>
    <scope>NUCLEOTIDE SEQUENCE</scope>
</reference>
<dbReference type="EMBL" id="AM184116">
    <property type="protein sequence ID" value="CAJ75737.1"/>
    <property type="molecule type" value="Genomic_DNA"/>
</dbReference>